<reference evidence="1 2" key="1">
    <citation type="submission" date="2024-02" db="EMBL/GenBank/DDBJ databases">
        <authorList>
            <person name="Saticioglu I.B."/>
        </authorList>
    </citation>
    <scope>NUCLEOTIDE SEQUENCE [LARGE SCALE GENOMIC DNA]</scope>
    <source>
        <strain evidence="1 2">Mu-43</strain>
    </source>
</reference>
<dbReference type="Proteomes" id="UP001366085">
    <property type="component" value="Unassembled WGS sequence"/>
</dbReference>
<keyword evidence="2" id="KW-1185">Reference proteome</keyword>
<comment type="caution">
    <text evidence="1">The sequence shown here is derived from an EMBL/GenBank/DDBJ whole genome shotgun (WGS) entry which is preliminary data.</text>
</comment>
<proteinExistence type="predicted"/>
<dbReference type="EMBL" id="JBBDGN010000027">
    <property type="protein sequence ID" value="MEJ1093028.1"/>
    <property type="molecule type" value="Genomic_DNA"/>
</dbReference>
<sequence length="203" mass="21501">MTQLDISYPEDLCIPIDPTSGDPELWAAAVADGFGEATGLDPDGVSRVRAALTGLVRLAEPSSRLLLVVAPEATFLAPLRITVSDDALSREEQAAYLWSTDAILPPTAEVLETPELGAGITVALLQKQGDIQFATRRWLFPGENGAVGALLGPVQPYGLAVVQPTADAVIEQLHVDGFIPATDRTDLERWEAAAGRSGESWTA</sequence>
<gene>
    <name evidence="1" type="ORF">WDU93_15185</name>
</gene>
<dbReference type="RefSeq" id="WP_337322081.1">
    <property type="nucleotide sequence ID" value="NZ_JBBDGN010000027.1"/>
</dbReference>
<evidence type="ECO:0000313" key="2">
    <source>
        <dbReference type="Proteomes" id="UP001366085"/>
    </source>
</evidence>
<protein>
    <submittedName>
        <fullName evidence="1">Uncharacterized protein</fullName>
    </submittedName>
</protein>
<name>A0ABU8LNX2_9MICO</name>
<organism evidence="1 2">
    <name type="scientific">Microbacterium istanbulense</name>
    <dbReference type="NCBI Taxonomy" id="3122049"/>
    <lineage>
        <taxon>Bacteria</taxon>
        <taxon>Bacillati</taxon>
        <taxon>Actinomycetota</taxon>
        <taxon>Actinomycetes</taxon>
        <taxon>Micrococcales</taxon>
        <taxon>Microbacteriaceae</taxon>
        <taxon>Microbacterium</taxon>
    </lineage>
</organism>
<accession>A0ABU8LNX2</accession>
<evidence type="ECO:0000313" key="1">
    <source>
        <dbReference type="EMBL" id="MEJ1093028.1"/>
    </source>
</evidence>